<accession>A0A1U9MJB4</accession>
<keyword evidence="1" id="KW-0472">Membrane</keyword>
<dbReference type="EMBL" id="CP015625">
    <property type="protein sequence ID" value="AQT47828.1"/>
    <property type="molecule type" value="Genomic_DNA"/>
</dbReference>
<keyword evidence="3" id="KW-1185">Reference proteome</keyword>
<proteinExistence type="predicted"/>
<feature type="transmembrane region" description="Helical" evidence="1">
    <location>
        <begin position="38"/>
        <end position="57"/>
    </location>
</feature>
<evidence type="ECO:0000256" key="1">
    <source>
        <dbReference type="SAM" id="Phobius"/>
    </source>
</evidence>
<organism evidence="2 3">
    <name type="scientific">Bartonella choladocola</name>
    <dbReference type="NCBI Taxonomy" id="2750995"/>
    <lineage>
        <taxon>Bacteria</taxon>
        <taxon>Pseudomonadati</taxon>
        <taxon>Pseudomonadota</taxon>
        <taxon>Alphaproteobacteria</taxon>
        <taxon>Hyphomicrobiales</taxon>
        <taxon>Bartonellaceae</taxon>
        <taxon>Bartonella</taxon>
    </lineage>
</organism>
<name>A0A1U9MJB4_9HYPH</name>
<dbReference type="KEGG" id="bapi:BBC0122_017280"/>
<keyword evidence="1" id="KW-1133">Transmembrane helix</keyword>
<dbReference type="Proteomes" id="UP000189632">
    <property type="component" value="Chromosome"/>
</dbReference>
<evidence type="ECO:0000313" key="3">
    <source>
        <dbReference type="Proteomes" id="UP000189632"/>
    </source>
</evidence>
<reference evidence="2 3" key="1">
    <citation type="submission" date="2016-11" db="EMBL/GenBank/DDBJ databases">
        <title>Comparative genomics of Bartonella apis.</title>
        <authorList>
            <person name="Engel P."/>
        </authorList>
    </citation>
    <scope>NUCLEOTIDE SEQUENCE [LARGE SCALE GENOMIC DNA]</scope>
    <source>
        <strain evidence="2 3">BBC0122</strain>
    </source>
</reference>
<gene>
    <name evidence="2" type="ORF">BBC0122_017280</name>
</gene>
<feature type="transmembrane region" description="Helical" evidence="1">
    <location>
        <begin position="12"/>
        <end position="32"/>
    </location>
</feature>
<sequence>MSRIFDSLFSWLFLFTAFMWGLYLLNPFFAFVPFHVDTAPIALTFWLIVYIAVKRYFRRKRWMK</sequence>
<dbReference type="AlphaFoldDB" id="A0A1U9MJB4"/>
<evidence type="ECO:0000313" key="2">
    <source>
        <dbReference type="EMBL" id="AQT47828.1"/>
    </source>
</evidence>
<protein>
    <submittedName>
        <fullName evidence="2">Uncharacterized protein</fullName>
    </submittedName>
</protein>
<keyword evidence="1" id="KW-0812">Transmembrane</keyword>
<dbReference type="RefSeq" id="WP_077993158.1">
    <property type="nucleotide sequence ID" value="NZ_CP015625.1"/>
</dbReference>